<evidence type="ECO:0000256" key="3">
    <source>
        <dbReference type="ARBA" id="ARBA00022833"/>
    </source>
</evidence>
<reference evidence="5" key="1">
    <citation type="submission" date="2021-02" db="EMBL/GenBank/DDBJ databases">
        <authorList>
            <person name="Nowell W R."/>
        </authorList>
    </citation>
    <scope>NUCLEOTIDE SEQUENCE</scope>
</reference>
<evidence type="ECO:0000313" key="7">
    <source>
        <dbReference type="Proteomes" id="UP000663828"/>
    </source>
</evidence>
<comment type="caution">
    <text evidence="5">The sequence shown here is derived from an EMBL/GenBank/DDBJ whole genome shotgun (WGS) entry which is preliminary data.</text>
</comment>
<protein>
    <recommendedName>
        <fullName evidence="4">FLYWCH-type domain-containing protein</fullName>
    </recommendedName>
</protein>
<dbReference type="InterPro" id="IPR007588">
    <property type="entry name" value="Znf_FLYWCH"/>
</dbReference>
<gene>
    <name evidence="5" type="ORF">EDS130_LOCUS43865</name>
    <name evidence="6" type="ORF">XAT740_LOCUS54746</name>
</gene>
<keyword evidence="7" id="KW-1185">Reference proteome</keyword>
<accession>A0A815UU38</accession>
<proteinExistence type="predicted"/>
<evidence type="ECO:0000313" key="8">
    <source>
        <dbReference type="Proteomes" id="UP000663852"/>
    </source>
</evidence>
<dbReference type="Proteomes" id="UP000663852">
    <property type="component" value="Unassembled WGS sequence"/>
</dbReference>
<keyword evidence="1" id="KW-0479">Metal-binding</keyword>
<dbReference type="EMBL" id="CAJNOR010009950">
    <property type="protein sequence ID" value="CAF1649753.1"/>
    <property type="molecule type" value="Genomic_DNA"/>
</dbReference>
<evidence type="ECO:0000259" key="4">
    <source>
        <dbReference type="Pfam" id="PF04500"/>
    </source>
</evidence>
<evidence type="ECO:0000313" key="5">
    <source>
        <dbReference type="EMBL" id="CAF1520856.1"/>
    </source>
</evidence>
<organism evidence="5 8">
    <name type="scientific">Adineta ricciae</name>
    <name type="common">Rotifer</name>
    <dbReference type="NCBI Taxonomy" id="249248"/>
    <lineage>
        <taxon>Eukaryota</taxon>
        <taxon>Metazoa</taxon>
        <taxon>Spiralia</taxon>
        <taxon>Gnathifera</taxon>
        <taxon>Rotifera</taxon>
        <taxon>Eurotatoria</taxon>
        <taxon>Bdelloidea</taxon>
        <taxon>Adinetida</taxon>
        <taxon>Adinetidae</taxon>
        <taxon>Adineta</taxon>
    </lineage>
</organism>
<evidence type="ECO:0000256" key="2">
    <source>
        <dbReference type="ARBA" id="ARBA00022771"/>
    </source>
</evidence>
<evidence type="ECO:0000313" key="6">
    <source>
        <dbReference type="EMBL" id="CAF1649753.1"/>
    </source>
</evidence>
<dbReference type="GO" id="GO:0008270">
    <property type="term" value="F:zinc ion binding"/>
    <property type="evidence" value="ECO:0007669"/>
    <property type="project" value="UniProtKB-KW"/>
</dbReference>
<dbReference type="AlphaFoldDB" id="A0A815UU38"/>
<keyword evidence="2" id="KW-0863">Zinc-finger</keyword>
<name>A0A815UU38_ADIRI</name>
<dbReference type="Gene3D" id="2.20.25.240">
    <property type="match status" value="1"/>
</dbReference>
<sequence length="131" mass="15451">MFEIDEEKIESTAWRCSRYSTQHCRSRLHTCIITNSIKKEPAEHSYQFDAITVEIRRFEQQLIDRAKNTQETPEVIMTNRTRALSRPPVRDHIKRRIQKIRAKNDYATVPNDPNFVSISFTLSSTQYGSEF</sequence>
<keyword evidence="3" id="KW-0862">Zinc</keyword>
<evidence type="ECO:0000256" key="1">
    <source>
        <dbReference type="ARBA" id="ARBA00022723"/>
    </source>
</evidence>
<dbReference type="EMBL" id="CAJNOJ010000770">
    <property type="protein sequence ID" value="CAF1520856.1"/>
    <property type="molecule type" value="Genomic_DNA"/>
</dbReference>
<feature type="domain" description="FLYWCH-type" evidence="4">
    <location>
        <begin position="2"/>
        <end position="38"/>
    </location>
</feature>
<dbReference type="Pfam" id="PF04500">
    <property type="entry name" value="FLYWCH"/>
    <property type="match status" value="1"/>
</dbReference>
<dbReference type="OrthoDB" id="167578at2759"/>
<dbReference type="Proteomes" id="UP000663828">
    <property type="component" value="Unassembled WGS sequence"/>
</dbReference>